<keyword evidence="1" id="KW-0812">Transmembrane</keyword>
<dbReference type="PANTHER" id="PTHR30093:SF2">
    <property type="entry name" value="TYPE II SECRETION SYSTEM PROTEIN H"/>
    <property type="match status" value="1"/>
</dbReference>
<evidence type="ECO:0000313" key="2">
    <source>
        <dbReference type="EMBL" id="MPM37109.1"/>
    </source>
</evidence>
<dbReference type="EMBL" id="VSSQ01007831">
    <property type="protein sequence ID" value="MPM37109.1"/>
    <property type="molecule type" value="Genomic_DNA"/>
</dbReference>
<dbReference type="NCBIfam" id="TIGR02532">
    <property type="entry name" value="IV_pilin_GFxxxE"/>
    <property type="match status" value="1"/>
</dbReference>
<keyword evidence="1" id="KW-1133">Transmembrane helix</keyword>
<dbReference type="InterPro" id="IPR045584">
    <property type="entry name" value="Pilin-like"/>
</dbReference>
<sequence length="242" mass="26225">MNQKDCAIRNVGDFRNKQFTLIELLVVIAIIAILAAMLLPALSAARERARSATCINKLKQLGTAEFLYSSVNKDYIACMIDGGNGRTSNFESYPNEMSRPGNLLVLGGFMGTTIADNALTKEVGEKYFKCPSDSTMYGNTSGTYVWTSYVQLSHSKAEAESDGLTAGQRRIIGRDNPGLVIMHDIATGLAEQIVSTATSCHPSAINLLFLGGHVDGMPMTSPQNKNFATWVAVANEFDQVEK</sequence>
<proteinExistence type="predicted"/>
<protein>
    <recommendedName>
        <fullName evidence="3">Type II secretion system protein G</fullName>
    </recommendedName>
</protein>
<feature type="transmembrane region" description="Helical" evidence="1">
    <location>
        <begin position="21"/>
        <end position="42"/>
    </location>
</feature>
<name>A0A644Z8Y4_9ZZZZ</name>
<dbReference type="PANTHER" id="PTHR30093">
    <property type="entry name" value="GENERAL SECRETION PATHWAY PROTEIN G"/>
    <property type="match status" value="1"/>
</dbReference>
<dbReference type="Gene3D" id="3.30.700.10">
    <property type="entry name" value="Glycoprotein, Type 4 Pilin"/>
    <property type="match status" value="1"/>
</dbReference>
<dbReference type="InterPro" id="IPR012902">
    <property type="entry name" value="N_methyl_site"/>
</dbReference>
<dbReference type="AlphaFoldDB" id="A0A644Z8Y4"/>
<keyword evidence="1" id="KW-0472">Membrane</keyword>
<organism evidence="2">
    <name type="scientific">bioreactor metagenome</name>
    <dbReference type="NCBI Taxonomy" id="1076179"/>
    <lineage>
        <taxon>unclassified sequences</taxon>
        <taxon>metagenomes</taxon>
        <taxon>ecological metagenomes</taxon>
    </lineage>
</organism>
<gene>
    <name evidence="2" type="ORF">SDC9_83715</name>
</gene>
<dbReference type="SUPFAM" id="SSF54523">
    <property type="entry name" value="Pili subunits"/>
    <property type="match status" value="1"/>
</dbReference>
<reference evidence="2" key="1">
    <citation type="submission" date="2019-08" db="EMBL/GenBank/DDBJ databases">
        <authorList>
            <person name="Kucharzyk K."/>
            <person name="Murdoch R.W."/>
            <person name="Higgins S."/>
            <person name="Loffler F."/>
        </authorList>
    </citation>
    <scope>NUCLEOTIDE SEQUENCE</scope>
</reference>
<accession>A0A644Z8Y4</accession>
<evidence type="ECO:0008006" key="3">
    <source>
        <dbReference type="Google" id="ProtNLM"/>
    </source>
</evidence>
<comment type="caution">
    <text evidence="2">The sequence shown here is derived from an EMBL/GenBank/DDBJ whole genome shotgun (WGS) entry which is preliminary data.</text>
</comment>
<evidence type="ECO:0000256" key="1">
    <source>
        <dbReference type="SAM" id="Phobius"/>
    </source>
</evidence>